<comment type="caution">
    <text evidence="1">The sequence shown here is derived from an EMBL/GenBank/DDBJ whole genome shotgun (WGS) entry which is preliminary data.</text>
</comment>
<proteinExistence type="predicted"/>
<sequence length="105" mass="11712">MLKKCLKKSALKEKPVGKALALGLNAKGVKANAESEKKPMECFLCHGLHRLRKCPRKSVIEGNGGADKELKKFGFSKGKAESKTLKERQCLSLVSHRRGFHPRKR</sequence>
<evidence type="ECO:0000313" key="1">
    <source>
        <dbReference type="EMBL" id="MBA0761547.1"/>
    </source>
</evidence>
<evidence type="ECO:0000313" key="2">
    <source>
        <dbReference type="Proteomes" id="UP000593568"/>
    </source>
</evidence>
<protein>
    <submittedName>
        <fullName evidence="1">Uncharacterized protein</fullName>
    </submittedName>
</protein>
<reference evidence="1 2" key="1">
    <citation type="journal article" date="2019" name="Genome Biol. Evol.">
        <title>Insights into the evolution of the New World diploid cottons (Gossypium, subgenus Houzingenia) based on genome sequencing.</title>
        <authorList>
            <person name="Grover C.E."/>
            <person name="Arick M.A. 2nd"/>
            <person name="Thrash A."/>
            <person name="Conover J.L."/>
            <person name="Sanders W.S."/>
            <person name="Peterson D.G."/>
            <person name="Frelichowski J.E."/>
            <person name="Scheffler J.A."/>
            <person name="Scheffler B.E."/>
            <person name="Wendel J.F."/>
        </authorList>
    </citation>
    <scope>NUCLEOTIDE SEQUENCE [LARGE SCALE GENOMIC DNA]</scope>
    <source>
        <strain evidence="1">8</strain>
        <tissue evidence="1">Leaf</tissue>
    </source>
</reference>
<accession>A0A7J9DLL6</accession>
<dbReference type="Proteomes" id="UP000593568">
    <property type="component" value="Unassembled WGS sequence"/>
</dbReference>
<dbReference type="AlphaFoldDB" id="A0A7J9DLL6"/>
<gene>
    <name evidence="1" type="ORF">Gotri_024175</name>
</gene>
<organism evidence="1 2">
    <name type="scientific">Gossypium trilobum</name>
    <dbReference type="NCBI Taxonomy" id="34281"/>
    <lineage>
        <taxon>Eukaryota</taxon>
        <taxon>Viridiplantae</taxon>
        <taxon>Streptophyta</taxon>
        <taxon>Embryophyta</taxon>
        <taxon>Tracheophyta</taxon>
        <taxon>Spermatophyta</taxon>
        <taxon>Magnoliopsida</taxon>
        <taxon>eudicotyledons</taxon>
        <taxon>Gunneridae</taxon>
        <taxon>Pentapetalae</taxon>
        <taxon>rosids</taxon>
        <taxon>malvids</taxon>
        <taxon>Malvales</taxon>
        <taxon>Malvaceae</taxon>
        <taxon>Malvoideae</taxon>
        <taxon>Gossypium</taxon>
    </lineage>
</organism>
<dbReference type="EMBL" id="JABEZW010000003">
    <property type="protein sequence ID" value="MBA0761547.1"/>
    <property type="molecule type" value="Genomic_DNA"/>
</dbReference>
<name>A0A7J9DLL6_9ROSI</name>
<keyword evidence="2" id="KW-1185">Reference proteome</keyword>